<protein>
    <submittedName>
        <fullName evidence="1">Uncharacterized protein</fullName>
    </submittedName>
</protein>
<dbReference type="EMBL" id="JAJEQQ010000013">
    <property type="protein sequence ID" value="MCC2228110.1"/>
    <property type="molecule type" value="Genomic_DNA"/>
</dbReference>
<accession>A0AAW4WAM5</accession>
<evidence type="ECO:0000313" key="1">
    <source>
        <dbReference type="EMBL" id="MCC2228110.1"/>
    </source>
</evidence>
<name>A0AAW4WAM5_9FIRM</name>
<dbReference type="AlphaFoldDB" id="A0AAW4WAM5"/>
<evidence type="ECO:0000313" key="2">
    <source>
        <dbReference type="Proteomes" id="UP001198612"/>
    </source>
</evidence>
<reference evidence="1 2" key="1">
    <citation type="submission" date="2021-10" db="EMBL/GenBank/DDBJ databases">
        <title>Anaerobic single-cell dispensing facilitates the cultivation of human gut bacteria.</title>
        <authorList>
            <person name="Afrizal A."/>
        </authorList>
    </citation>
    <scope>NUCLEOTIDE SEQUENCE [LARGE SCALE GENOMIC DNA]</scope>
    <source>
        <strain evidence="1 2">CLA-AA-H217</strain>
    </source>
</reference>
<dbReference type="Proteomes" id="UP001198612">
    <property type="component" value="Unassembled WGS sequence"/>
</dbReference>
<comment type="caution">
    <text evidence="1">The sequence shown here is derived from an EMBL/GenBank/DDBJ whole genome shotgun (WGS) entry which is preliminary data.</text>
</comment>
<gene>
    <name evidence="1" type="ORF">LKD40_09890</name>
</gene>
<dbReference type="RefSeq" id="WP_173739693.1">
    <property type="nucleotide sequence ID" value="NZ_JAJEQQ010000013.1"/>
</dbReference>
<organism evidence="1 2">
    <name type="scientific">Blautia fusiformis</name>
    <dbReference type="NCBI Taxonomy" id="2881264"/>
    <lineage>
        <taxon>Bacteria</taxon>
        <taxon>Bacillati</taxon>
        <taxon>Bacillota</taxon>
        <taxon>Clostridia</taxon>
        <taxon>Lachnospirales</taxon>
        <taxon>Lachnospiraceae</taxon>
        <taxon>Blautia</taxon>
    </lineage>
</organism>
<proteinExistence type="predicted"/>
<sequence length="134" mass="15822">MMMNRSEENQNGCREQTRNEDEGIDGILEELMAHVCDELCRFREEMQGDLMDRICGRCGLQQYTDRIREEYEKINNFDKSQTGQLMNRYRKITLCKDCRYRAKGKSGYHYCRTGFGLPVVPLRENDGCSRGEER</sequence>
<keyword evidence="2" id="KW-1185">Reference proteome</keyword>